<dbReference type="RefSeq" id="WP_167489121.1">
    <property type="nucleotide sequence ID" value="NZ_CP046173.1"/>
</dbReference>
<proteinExistence type="predicted"/>
<dbReference type="AlphaFoldDB" id="A0A6G9Z8D1"/>
<gene>
    <name evidence="1" type="ORF">F6W96_29545</name>
</gene>
<name>A0A6G9Z8D1_9NOCA</name>
<sequence length="86" mass="9155">MAVAPGHHDERTLPMMIRTVAALAALAVGVLIGGGARALADDVRYGIYADRGTCESEGANVDAHPGWTHYECRPAPSRSWELVLVN</sequence>
<dbReference type="Proteomes" id="UP000500953">
    <property type="component" value="Chromosome"/>
</dbReference>
<accession>A0A6G9Z8D1</accession>
<evidence type="ECO:0000313" key="2">
    <source>
        <dbReference type="Proteomes" id="UP000500953"/>
    </source>
</evidence>
<evidence type="ECO:0000313" key="1">
    <source>
        <dbReference type="EMBL" id="QIS21859.1"/>
    </source>
</evidence>
<organism evidence="1 2">
    <name type="scientific">Nocardia terpenica</name>
    <dbReference type="NCBI Taxonomy" id="455432"/>
    <lineage>
        <taxon>Bacteria</taxon>
        <taxon>Bacillati</taxon>
        <taxon>Actinomycetota</taxon>
        <taxon>Actinomycetes</taxon>
        <taxon>Mycobacteriales</taxon>
        <taxon>Nocardiaceae</taxon>
        <taxon>Nocardia</taxon>
    </lineage>
</organism>
<protein>
    <submittedName>
        <fullName evidence="1">Uncharacterized protein</fullName>
    </submittedName>
</protein>
<dbReference type="EMBL" id="CP046173">
    <property type="protein sequence ID" value="QIS21859.1"/>
    <property type="molecule type" value="Genomic_DNA"/>
</dbReference>
<reference evidence="1 2" key="1">
    <citation type="journal article" date="2019" name="ACS Chem. Biol.">
        <title>Identification and Mobilization of a Cryptic Antibiotic Biosynthesis Gene Locus from a Human-Pathogenic Nocardia Isolate.</title>
        <authorList>
            <person name="Herisse M."/>
            <person name="Ishida K."/>
            <person name="Porter J.L."/>
            <person name="Howden B."/>
            <person name="Hertweck C."/>
            <person name="Stinear T.P."/>
            <person name="Pidot S.J."/>
        </authorList>
    </citation>
    <scope>NUCLEOTIDE SEQUENCE [LARGE SCALE GENOMIC DNA]</scope>
    <source>
        <strain evidence="1 2">AUSMDU00012715</strain>
    </source>
</reference>